<evidence type="ECO:0008006" key="3">
    <source>
        <dbReference type="Google" id="ProtNLM"/>
    </source>
</evidence>
<dbReference type="Proteomes" id="UP000309340">
    <property type="component" value="Unassembled WGS sequence"/>
</dbReference>
<evidence type="ECO:0000313" key="2">
    <source>
        <dbReference type="Proteomes" id="UP000309340"/>
    </source>
</evidence>
<name>A0A4U0XE81_9PEZI</name>
<reference evidence="1 2" key="1">
    <citation type="submission" date="2017-03" db="EMBL/GenBank/DDBJ databases">
        <title>Genomes of endolithic fungi from Antarctica.</title>
        <authorList>
            <person name="Coleine C."/>
            <person name="Masonjones S."/>
            <person name="Stajich J.E."/>
        </authorList>
    </citation>
    <scope>NUCLEOTIDE SEQUENCE [LARGE SCALE GENOMIC DNA]</scope>
    <source>
        <strain evidence="1 2">CCFEE 5184</strain>
    </source>
</reference>
<dbReference type="OrthoDB" id="444432at2759"/>
<organism evidence="1 2">
    <name type="scientific">Friedmanniomyces simplex</name>
    <dbReference type="NCBI Taxonomy" id="329884"/>
    <lineage>
        <taxon>Eukaryota</taxon>
        <taxon>Fungi</taxon>
        <taxon>Dikarya</taxon>
        <taxon>Ascomycota</taxon>
        <taxon>Pezizomycotina</taxon>
        <taxon>Dothideomycetes</taxon>
        <taxon>Dothideomycetidae</taxon>
        <taxon>Mycosphaerellales</taxon>
        <taxon>Teratosphaeriaceae</taxon>
        <taxon>Friedmanniomyces</taxon>
    </lineage>
</organism>
<dbReference type="PANTHER" id="PTHR34071:SF2">
    <property type="entry name" value="FLAVIN-NUCLEOTIDE-BINDING PROTEIN"/>
    <property type="match status" value="1"/>
</dbReference>
<accession>A0A4U0XE81</accession>
<protein>
    <recommendedName>
        <fullName evidence="3">Flavin-nucleotide-binding protein</fullName>
    </recommendedName>
</protein>
<dbReference type="SUPFAM" id="SSF50475">
    <property type="entry name" value="FMN-binding split barrel"/>
    <property type="match status" value="1"/>
</dbReference>
<dbReference type="PANTHER" id="PTHR34071">
    <property type="entry name" value="5-NITROIMIDAZOLE ANTIBIOTICS RESISTANCE PROTEIN, NIMA-FAMILY-RELATED PROTEIN-RELATED"/>
    <property type="match status" value="1"/>
</dbReference>
<dbReference type="Gene3D" id="2.30.110.10">
    <property type="entry name" value="Electron Transport, Fmn-binding Protein, Chain A"/>
    <property type="match status" value="1"/>
</dbReference>
<keyword evidence="2" id="KW-1185">Reference proteome</keyword>
<dbReference type="InterPro" id="IPR024747">
    <property type="entry name" value="Pyridox_Oxase-rel"/>
</dbReference>
<dbReference type="InterPro" id="IPR012349">
    <property type="entry name" value="Split_barrel_FMN-bd"/>
</dbReference>
<evidence type="ECO:0000313" key="1">
    <source>
        <dbReference type="EMBL" id="TKA75160.1"/>
    </source>
</evidence>
<sequence length="268" mass="29267">MAPSASYTPDERTKGNRLAKRTEYDADLVHFIINSTPILHVSFNAPSKSNDNSGGPQFPTILPMLGAIGQHPSDEEPHIYLHGSSAARLFRLTANDEIPLCVCGTILDGYVLALAPFHNSCNYRSAVCFGHGHIVTDPEEVEFALRLITNTTNPARWENSRSPPTKAELTSTGVLKMRIETASAKTRAGGPSDEKADLTNPEVVNKTWVGVVPTYLTLGEPIAGEENRLKQVPEYLQDWVADANSLNEQQAIDAVEGEGDYGKPKKRE</sequence>
<comment type="caution">
    <text evidence="1">The sequence shown here is derived from an EMBL/GenBank/DDBJ whole genome shotgun (WGS) entry which is preliminary data.</text>
</comment>
<dbReference type="Pfam" id="PF12900">
    <property type="entry name" value="Pyridox_ox_2"/>
    <property type="match status" value="1"/>
</dbReference>
<dbReference type="STRING" id="329884.A0A4U0XE81"/>
<proteinExistence type="predicted"/>
<dbReference type="AlphaFoldDB" id="A0A4U0XE81"/>
<dbReference type="EMBL" id="NAJQ01000202">
    <property type="protein sequence ID" value="TKA75160.1"/>
    <property type="molecule type" value="Genomic_DNA"/>
</dbReference>
<gene>
    <name evidence="1" type="ORF">B0A55_03983</name>
</gene>